<keyword evidence="4 5" id="KW-0472">Membrane</keyword>
<feature type="transmembrane region" description="Helical" evidence="5">
    <location>
        <begin position="70"/>
        <end position="92"/>
    </location>
</feature>
<comment type="subcellular location">
    <subcellularLocation>
        <location evidence="1">Membrane</location>
        <topology evidence="1">Multi-pass membrane protein</topology>
    </subcellularLocation>
</comment>
<evidence type="ECO:0000313" key="7">
    <source>
        <dbReference type="Proteomes" id="UP000267798"/>
    </source>
</evidence>
<feature type="transmembrane region" description="Helical" evidence="5">
    <location>
        <begin position="99"/>
        <end position="115"/>
    </location>
</feature>
<evidence type="ECO:0000313" key="6">
    <source>
        <dbReference type="EMBL" id="RJX40419.1"/>
    </source>
</evidence>
<reference evidence="6 7" key="1">
    <citation type="submission" date="2018-09" db="EMBL/GenBank/DDBJ databases">
        <title>Paenibacillus aracenensis nov. sp. isolated from a cave in southern Spain.</title>
        <authorList>
            <person name="Jurado V."/>
            <person name="Gutierrez-Patricio S."/>
            <person name="Gonzalez-Pimentel J.L."/>
            <person name="Miller A.Z."/>
            <person name="Laiz L."/>
            <person name="Saiz-Jimenez C."/>
        </authorList>
    </citation>
    <scope>NUCLEOTIDE SEQUENCE [LARGE SCALE GENOMIC DNA]</scope>
    <source>
        <strain evidence="6 7">JCM 19203</strain>
    </source>
</reference>
<evidence type="ECO:0000256" key="5">
    <source>
        <dbReference type="SAM" id="Phobius"/>
    </source>
</evidence>
<keyword evidence="3 5" id="KW-1133">Transmembrane helix</keyword>
<evidence type="ECO:0000256" key="4">
    <source>
        <dbReference type="ARBA" id="ARBA00023136"/>
    </source>
</evidence>
<organism evidence="6 7">
    <name type="scientific">Paenibacillus pinisoli</name>
    <dbReference type="NCBI Taxonomy" id="1276110"/>
    <lineage>
        <taxon>Bacteria</taxon>
        <taxon>Bacillati</taxon>
        <taxon>Bacillota</taxon>
        <taxon>Bacilli</taxon>
        <taxon>Bacillales</taxon>
        <taxon>Paenibacillaceae</taxon>
        <taxon>Paenibacillus</taxon>
    </lineage>
</organism>
<name>A0A3A6PQB3_9BACL</name>
<evidence type="ECO:0000256" key="2">
    <source>
        <dbReference type="ARBA" id="ARBA00022692"/>
    </source>
</evidence>
<accession>A0A3A6PQB3</accession>
<proteinExistence type="predicted"/>
<dbReference type="Pfam" id="PF13564">
    <property type="entry name" value="DoxX_2"/>
    <property type="match status" value="1"/>
</dbReference>
<protein>
    <submittedName>
        <fullName evidence="6">DoxX family protein</fullName>
    </submittedName>
</protein>
<dbReference type="RefSeq" id="WP_120110773.1">
    <property type="nucleotide sequence ID" value="NZ_QXQB01000002.1"/>
</dbReference>
<dbReference type="GO" id="GO:0016020">
    <property type="term" value="C:membrane"/>
    <property type="evidence" value="ECO:0007669"/>
    <property type="project" value="UniProtKB-SubCell"/>
</dbReference>
<dbReference type="AlphaFoldDB" id="A0A3A6PQB3"/>
<dbReference type="EMBL" id="QXQB01000002">
    <property type="protein sequence ID" value="RJX40419.1"/>
    <property type="molecule type" value="Genomic_DNA"/>
</dbReference>
<keyword evidence="2 5" id="KW-0812">Transmembrane</keyword>
<dbReference type="Proteomes" id="UP000267798">
    <property type="component" value="Unassembled WGS sequence"/>
</dbReference>
<dbReference type="OrthoDB" id="3385086at2"/>
<keyword evidence="7" id="KW-1185">Reference proteome</keyword>
<feature type="transmembrane region" description="Helical" evidence="5">
    <location>
        <begin position="6"/>
        <end position="24"/>
    </location>
</feature>
<evidence type="ECO:0000256" key="1">
    <source>
        <dbReference type="ARBA" id="ARBA00004141"/>
    </source>
</evidence>
<comment type="caution">
    <text evidence="6">The sequence shown here is derived from an EMBL/GenBank/DDBJ whole genome shotgun (WGS) entry which is preliminary data.</text>
</comment>
<gene>
    <name evidence="6" type="ORF">D3P09_11415</name>
</gene>
<evidence type="ECO:0000256" key="3">
    <source>
        <dbReference type="ARBA" id="ARBA00022989"/>
    </source>
</evidence>
<sequence length="117" mass="12787">MNIAIWIIQGLAALGFIYSGWLKAFQYEQAKASWGWVKEVPKGFVLFIGLAELLGAIGVILPQALNLMPILTPLAATGLAAVVLFGAIFHIARKEYREILVNVVFFTLALIVAIGRF</sequence>
<dbReference type="InterPro" id="IPR032808">
    <property type="entry name" value="DoxX"/>
</dbReference>
<feature type="transmembrane region" description="Helical" evidence="5">
    <location>
        <begin position="44"/>
        <end position="64"/>
    </location>
</feature>